<feature type="signal peptide" evidence="1">
    <location>
        <begin position="1"/>
        <end position="22"/>
    </location>
</feature>
<keyword evidence="3" id="KW-1185">Reference proteome</keyword>
<gene>
    <name evidence="2" type="ORF">O181_068165</name>
</gene>
<protein>
    <recommendedName>
        <fullName evidence="4">Secreted protein</fullName>
    </recommendedName>
</protein>
<feature type="chain" id="PRO_5040333888" description="Secreted protein" evidence="1">
    <location>
        <begin position="23"/>
        <end position="154"/>
    </location>
</feature>
<dbReference type="EMBL" id="AVOT02034375">
    <property type="protein sequence ID" value="MBW0528450.1"/>
    <property type="molecule type" value="Genomic_DNA"/>
</dbReference>
<dbReference type="AlphaFoldDB" id="A0A9Q3ES28"/>
<accession>A0A9Q3ES28</accession>
<evidence type="ECO:0008006" key="4">
    <source>
        <dbReference type="Google" id="ProtNLM"/>
    </source>
</evidence>
<evidence type="ECO:0000313" key="2">
    <source>
        <dbReference type="EMBL" id="MBW0528450.1"/>
    </source>
</evidence>
<name>A0A9Q3ES28_9BASI</name>
<sequence length="154" mass="17015">MFSQRVSRALFAFILFFHSCLSQERSQVTRCIVEMNAFHVQKKHGKVLQSCTNEAKQTYGCVLSTCNVKNKIKFKNCTSVSQPNSLHGQTITPLAFTALPGCDLIDVPVGIDSRGKKVRNLRCEAKSNPSPQSRPSCGECYVTSVPVGFSYSCN</sequence>
<dbReference type="Proteomes" id="UP000765509">
    <property type="component" value="Unassembled WGS sequence"/>
</dbReference>
<evidence type="ECO:0000256" key="1">
    <source>
        <dbReference type="SAM" id="SignalP"/>
    </source>
</evidence>
<proteinExistence type="predicted"/>
<organism evidence="2 3">
    <name type="scientific">Austropuccinia psidii MF-1</name>
    <dbReference type="NCBI Taxonomy" id="1389203"/>
    <lineage>
        <taxon>Eukaryota</taxon>
        <taxon>Fungi</taxon>
        <taxon>Dikarya</taxon>
        <taxon>Basidiomycota</taxon>
        <taxon>Pucciniomycotina</taxon>
        <taxon>Pucciniomycetes</taxon>
        <taxon>Pucciniales</taxon>
        <taxon>Sphaerophragmiaceae</taxon>
        <taxon>Austropuccinia</taxon>
    </lineage>
</organism>
<keyword evidence="1" id="KW-0732">Signal</keyword>
<reference evidence="2" key="1">
    <citation type="submission" date="2021-03" db="EMBL/GenBank/DDBJ databases">
        <title>Draft genome sequence of rust myrtle Austropuccinia psidii MF-1, a brazilian biotype.</title>
        <authorList>
            <person name="Quecine M.C."/>
            <person name="Pachon D.M.R."/>
            <person name="Bonatelli M.L."/>
            <person name="Correr F.H."/>
            <person name="Franceschini L.M."/>
            <person name="Leite T.F."/>
            <person name="Margarido G.R.A."/>
            <person name="Almeida C.A."/>
            <person name="Ferrarezi J.A."/>
            <person name="Labate C.A."/>
        </authorList>
    </citation>
    <scope>NUCLEOTIDE SEQUENCE</scope>
    <source>
        <strain evidence="2">MF-1</strain>
    </source>
</reference>
<evidence type="ECO:0000313" key="3">
    <source>
        <dbReference type="Proteomes" id="UP000765509"/>
    </source>
</evidence>
<comment type="caution">
    <text evidence="2">The sequence shown here is derived from an EMBL/GenBank/DDBJ whole genome shotgun (WGS) entry which is preliminary data.</text>
</comment>